<feature type="region of interest" description="Disordered" evidence="1">
    <location>
        <begin position="24"/>
        <end position="53"/>
    </location>
</feature>
<comment type="caution">
    <text evidence="3">The sequence shown here is derived from an EMBL/GenBank/DDBJ whole genome shotgun (WGS) entry which is preliminary data.</text>
</comment>
<dbReference type="CDD" id="cd22235">
    <property type="entry name" value="RHH_CopG_archaea"/>
    <property type="match status" value="1"/>
</dbReference>
<name>A0A846HGS0_9CYAN</name>
<dbReference type="Proteomes" id="UP000031549">
    <property type="component" value="Unassembled WGS sequence"/>
</dbReference>
<dbReference type="EMBL" id="JTCM02000127">
    <property type="protein sequence ID" value="NEU76697.1"/>
    <property type="molecule type" value="Genomic_DNA"/>
</dbReference>
<proteinExistence type="predicted"/>
<evidence type="ECO:0000313" key="4">
    <source>
        <dbReference type="Proteomes" id="UP000031549"/>
    </source>
</evidence>
<accession>A0A846HGS0</accession>
<feature type="compositionally biased region" description="Low complexity" evidence="1">
    <location>
        <begin position="28"/>
        <end position="44"/>
    </location>
</feature>
<gene>
    <name evidence="3" type="ORF">PI95_030365</name>
</gene>
<feature type="domain" description="Ribbon-helix-helix protein CopG" evidence="2">
    <location>
        <begin position="70"/>
        <end position="104"/>
    </location>
</feature>
<reference evidence="3 4" key="1">
    <citation type="journal article" date="2015" name="Genome Announc.">
        <title>Draft Genome Sequence of Cyanobacterium Hassallia byssoidea Strain VB512170, Isolated from Monuments in India.</title>
        <authorList>
            <person name="Singh D."/>
            <person name="Chandrababunaidu M.M."/>
            <person name="Panda A."/>
            <person name="Sen D."/>
            <person name="Bhattacharyya S."/>
            <person name="Adhikary S.P."/>
            <person name="Tripathy S."/>
        </authorList>
    </citation>
    <scope>NUCLEOTIDE SEQUENCE [LARGE SCALE GENOMIC DNA]</scope>
    <source>
        <strain evidence="3 4">VB512170</strain>
    </source>
</reference>
<dbReference type="Pfam" id="PF01402">
    <property type="entry name" value="RHH_1"/>
    <property type="match status" value="1"/>
</dbReference>
<dbReference type="RefSeq" id="WP_039740815.1">
    <property type="nucleotide sequence ID" value="NZ_JTCM02000127.1"/>
</dbReference>
<evidence type="ECO:0000256" key="1">
    <source>
        <dbReference type="SAM" id="MobiDB-lite"/>
    </source>
</evidence>
<sequence>MKKKPRNTLSDLLQEVDIENLKEAKISPKQVKPIQPKKQGQQNKSTPKVEPPAQTILDKIKEEEIEKRTRITIDLDPETYAELKQLVDYTGKTQAKLIRALIKETTKLLQKMQ</sequence>
<protein>
    <submittedName>
        <fullName evidence="3">Ribbon-helix-helix protein, CopG family</fullName>
    </submittedName>
</protein>
<dbReference type="GO" id="GO:0006355">
    <property type="term" value="P:regulation of DNA-templated transcription"/>
    <property type="evidence" value="ECO:0007669"/>
    <property type="project" value="InterPro"/>
</dbReference>
<keyword evidence="4" id="KW-1185">Reference proteome</keyword>
<dbReference type="InterPro" id="IPR002145">
    <property type="entry name" value="CopG"/>
</dbReference>
<dbReference type="AlphaFoldDB" id="A0A846HGS0"/>
<evidence type="ECO:0000313" key="3">
    <source>
        <dbReference type="EMBL" id="NEU76697.1"/>
    </source>
</evidence>
<organism evidence="3 4">
    <name type="scientific">Hassallia byssoidea VB512170</name>
    <dbReference type="NCBI Taxonomy" id="1304833"/>
    <lineage>
        <taxon>Bacteria</taxon>
        <taxon>Bacillati</taxon>
        <taxon>Cyanobacteriota</taxon>
        <taxon>Cyanophyceae</taxon>
        <taxon>Nostocales</taxon>
        <taxon>Tolypothrichaceae</taxon>
        <taxon>Hassallia</taxon>
    </lineage>
</organism>
<evidence type="ECO:0000259" key="2">
    <source>
        <dbReference type="Pfam" id="PF01402"/>
    </source>
</evidence>